<dbReference type="AlphaFoldDB" id="A0A1V3WIU7"/>
<sequence>MAEQELDDNQRAELTEMLLASPKGARTDRGFCMSLDGVLEGKYPGVQLIIARDASGRCRASTDSRPRAAAVITPSTCRGGAVVPERDRRAAQRRHDHRRQRGGRAAALAGVRGVPGDLRRGAPEPAATAVLSADPSA</sequence>
<name>A0A1V3WIU7_MYCKA</name>
<comment type="caution">
    <text evidence="2">The sequence shown here is derived from an EMBL/GenBank/DDBJ whole genome shotgun (WGS) entry which is preliminary data.</text>
</comment>
<feature type="region of interest" description="Disordered" evidence="1">
    <location>
        <begin position="79"/>
        <end position="137"/>
    </location>
</feature>
<keyword evidence="2" id="KW-0436">Ligase</keyword>
<dbReference type="GO" id="GO:0004812">
    <property type="term" value="F:aminoacyl-tRNA ligase activity"/>
    <property type="evidence" value="ECO:0007669"/>
    <property type="project" value="UniProtKB-KW"/>
</dbReference>
<evidence type="ECO:0000313" key="2">
    <source>
        <dbReference type="EMBL" id="OOK66366.1"/>
    </source>
</evidence>
<keyword evidence="2" id="KW-0030">Aminoacyl-tRNA synthetase</keyword>
<gene>
    <name evidence="2" type="ORF">BZL30_8128</name>
</gene>
<feature type="compositionally biased region" description="Basic residues" evidence="1">
    <location>
        <begin position="91"/>
        <end position="102"/>
    </location>
</feature>
<dbReference type="Proteomes" id="UP000189229">
    <property type="component" value="Unassembled WGS sequence"/>
</dbReference>
<dbReference type="EMBL" id="MVBM01000009">
    <property type="protein sequence ID" value="OOK66366.1"/>
    <property type="molecule type" value="Genomic_DNA"/>
</dbReference>
<proteinExistence type="predicted"/>
<evidence type="ECO:0000313" key="3">
    <source>
        <dbReference type="Proteomes" id="UP000189229"/>
    </source>
</evidence>
<protein>
    <submittedName>
        <fullName evidence="2">Putative lysyl-tRNA synthetase domain protein</fullName>
    </submittedName>
</protein>
<evidence type="ECO:0000256" key="1">
    <source>
        <dbReference type="SAM" id="MobiDB-lite"/>
    </source>
</evidence>
<organism evidence="2 3">
    <name type="scientific">Mycobacterium kansasii</name>
    <dbReference type="NCBI Taxonomy" id="1768"/>
    <lineage>
        <taxon>Bacteria</taxon>
        <taxon>Bacillati</taxon>
        <taxon>Actinomycetota</taxon>
        <taxon>Actinomycetes</taxon>
        <taxon>Mycobacteriales</taxon>
        <taxon>Mycobacteriaceae</taxon>
        <taxon>Mycobacterium</taxon>
    </lineage>
</organism>
<feature type="compositionally biased region" description="Low complexity" evidence="1">
    <location>
        <begin position="103"/>
        <end position="114"/>
    </location>
</feature>
<accession>A0A1V3WIU7</accession>
<reference evidence="2 3" key="1">
    <citation type="submission" date="2017-02" db="EMBL/GenBank/DDBJ databases">
        <title>Complete genome sequences of Mycobacterium kansasii strains isolated from rhesus macaques.</title>
        <authorList>
            <person name="Panda A."/>
            <person name="Nagaraj S."/>
            <person name="Zhao X."/>
            <person name="Tettelin H."/>
            <person name="Detolla L.J."/>
        </authorList>
    </citation>
    <scope>NUCLEOTIDE SEQUENCE [LARGE SCALE GENOMIC DNA]</scope>
    <source>
        <strain evidence="2 3">11-3813</strain>
    </source>
</reference>